<evidence type="ECO:0000256" key="1">
    <source>
        <dbReference type="SAM" id="Phobius"/>
    </source>
</evidence>
<dbReference type="Proteomes" id="UP000198651">
    <property type="component" value="Chromosome I"/>
</dbReference>
<dbReference type="EMBL" id="LN906597">
    <property type="protein sequence ID" value="CUT17915.1"/>
    <property type="molecule type" value="Genomic_DNA"/>
</dbReference>
<organism evidence="2 3">
    <name type="scientific">Candidatus Ichthyocystis hellenicum</name>
    <dbReference type="NCBI Taxonomy" id="1561003"/>
    <lineage>
        <taxon>Bacteria</taxon>
        <taxon>Pseudomonadati</taxon>
        <taxon>Pseudomonadota</taxon>
        <taxon>Betaproteobacteria</taxon>
        <taxon>Burkholderiales</taxon>
        <taxon>Candidatus Ichthyocystis</taxon>
    </lineage>
</organism>
<accession>A0A0S4M3P5</accession>
<reference evidence="3" key="1">
    <citation type="submission" date="2015-11" db="EMBL/GenBank/DDBJ databases">
        <authorList>
            <person name="Seth-Smith H.M.B."/>
        </authorList>
    </citation>
    <scope>NUCLEOTIDE SEQUENCE [LARGE SCALE GENOMIC DNA]</scope>
    <source>
        <strain evidence="3">2013Ark11</strain>
    </source>
</reference>
<keyword evidence="1" id="KW-0472">Membrane</keyword>
<proteinExistence type="predicted"/>
<evidence type="ECO:0000313" key="2">
    <source>
        <dbReference type="EMBL" id="CUT17915.1"/>
    </source>
</evidence>
<dbReference type="AlphaFoldDB" id="A0A0S4M3P5"/>
<keyword evidence="1" id="KW-1133">Transmembrane helix</keyword>
<evidence type="ECO:0000313" key="3">
    <source>
        <dbReference type="Proteomes" id="UP000198651"/>
    </source>
</evidence>
<sequence>MEIREGYGHGQECLSTTAVSAPINIPGRRNVHDFGSPGGYLGNGHADVQPTPTLPSVFMYNFGCDGCDCLRCRNPLPPPPSSSSSDASDASDVSASISSFDRFPINSSPSLCLSSYLSGSSCFSGDEADDEDFIFPGDCSAEIFDHSNAMSYTRFPDLFDECPTSVFPEAVDGGNVTNQPINHSHDYGSGICSRFFSLLPCCGANSRADTLSSISSSMSGYSNAVHFLLDSDYTCLREHRDHVFTVNRRPGGNVDAVRFLLGDSGMQNCGGNDLTHGHCDPTDHTVVQVAQSSNQAQASNHVAQPPVKVTRPHVVRSYNGIAASSNCNESLLLELLFSKELLLLGILAIIMVILMLLGHFIGDQ</sequence>
<dbReference type="PATRIC" id="fig|1561003.3.peg.1131"/>
<dbReference type="RefSeq" id="WP_157722287.1">
    <property type="nucleotide sequence ID" value="NZ_LN906597.1"/>
</dbReference>
<name>A0A0S4M3P5_9BURK</name>
<feature type="transmembrane region" description="Helical" evidence="1">
    <location>
        <begin position="341"/>
        <end position="361"/>
    </location>
</feature>
<keyword evidence="1" id="KW-0812">Transmembrane</keyword>
<protein>
    <submittedName>
        <fullName evidence="2">Putative membrane protein</fullName>
    </submittedName>
</protein>
<gene>
    <name evidence="2" type="ORF">Ark11_1102</name>
</gene>
<keyword evidence="3" id="KW-1185">Reference proteome</keyword>